<accession>A0A1R1JR08</accession>
<keyword evidence="2" id="KW-0812">Transmembrane</keyword>
<dbReference type="AlphaFoldDB" id="A0A1R1JR08"/>
<evidence type="ECO:0000256" key="1">
    <source>
        <dbReference type="SAM" id="MobiDB-lite"/>
    </source>
</evidence>
<dbReference type="RefSeq" id="WP_076413409.1">
    <property type="nucleotide sequence ID" value="NZ_AP028040.1"/>
</dbReference>
<evidence type="ECO:0008006" key="5">
    <source>
        <dbReference type="Google" id="ProtNLM"/>
    </source>
</evidence>
<dbReference type="Proteomes" id="UP000187251">
    <property type="component" value="Unassembled WGS sequence"/>
</dbReference>
<dbReference type="EMBL" id="MJMN01000023">
    <property type="protein sequence ID" value="OMG83647.1"/>
    <property type="molecule type" value="Genomic_DNA"/>
</dbReference>
<comment type="caution">
    <text evidence="3">The sequence shown here is derived from an EMBL/GenBank/DDBJ whole genome shotgun (WGS) entry which is preliminary data.</text>
</comment>
<dbReference type="NCBIfam" id="NF040486">
    <property type="entry name" value="SrfA_fam"/>
    <property type="match status" value="1"/>
</dbReference>
<organism evidence="3 4">
    <name type="scientific">Alcaligenes xylosoxydans xylosoxydans</name>
    <name type="common">Achromobacter xylosoxidans</name>
    <dbReference type="NCBI Taxonomy" id="85698"/>
    <lineage>
        <taxon>Bacteria</taxon>
        <taxon>Pseudomonadati</taxon>
        <taxon>Pseudomonadota</taxon>
        <taxon>Betaproteobacteria</taxon>
        <taxon>Burkholderiales</taxon>
        <taxon>Alcaligenaceae</taxon>
        <taxon>Achromobacter</taxon>
    </lineage>
</organism>
<feature type="compositionally biased region" description="Gly residues" evidence="1">
    <location>
        <begin position="258"/>
        <end position="268"/>
    </location>
</feature>
<name>A0A1R1JR08_ALCXX</name>
<protein>
    <recommendedName>
        <fullName evidence="5">Virulence factor</fullName>
    </recommendedName>
</protein>
<evidence type="ECO:0000256" key="2">
    <source>
        <dbReference type="SAM" id="Phobius"/>
    </source>
</evidence>
<dbReference type="OrthoDB" id="5448848at2"/>
<feature type="compositionally biased region" description="Low complexity" evidence="1">
    <location>
        <begin position="292"/>
        <end position="303"/>
    </location>
</feature>
<feature type="compositionally biased region" description="Polar residues" evidence="1">
    <location>
        <begin position="269"/>
        <end position="280"/>
    </location>
</feature>
<keyword evidence="2" id="KW-0472">Membrane</keyword>
<reference evidence="3 4" key="1">
    <citation type="submission" date="2016-09" db="EMBL/GenBank/DDBJ databases">
        <title>Phylogenomics of Achromobacter.</title>
        <authorList>
            <person name="Jeukens J."/>
            <person name="Freschi L."/>
            <person name="Vincent A.T."/>
            <person name="Emond-Rheault J.-G."/>
            <person name="Kukavica-Ibrulj I."/>
            <person name="Charette S.J."/>
            <person name="Levesque R.C."/>
        </authorList>
    </citation>
    <scope>NUCLEOTIDE SEQUENCE [LARGE SCALE GENOMIC DNA]</scope>
    <source>
        <strain evidence="3 4">AUS488</strain>
    </source>
</reference>
<keyword evidence="2" id="KW-1133">Transmembrane helix</keyword>
<feature type="transmembrane region" description="Helical" evidence="2">
    <location>
        <begin position="198"/>
        <end position="215"/>
    </location>
</feature>
<dbReference type="InterPro" id="IPR047774">
    <property type="entry name" value="SrfA-like"/>
</dbReference>
<evidence type="ECO:0000313" key="4">
    <source>
        <dbReference type="Proteomes" id="UP000187251"/>
    </source>
</evidence>
<sequence length="459" mass="47704">MLGVKLRSEKVDQFDALGERGQALHLVASQILTVLKSKRPDLLANFAVPQSSENGSRIDWYAPGLGTVIPWNAATTGEQAAALERLESVRAGVAQLRDAVLTKGGGNDAALLGRLLTWVMHHPDPSYVFLVAGQPVITFWGFVHSGADRSADPLHTLHVESSVSSPHPPVGAGTVTTLNTMPAAMPTAVVVTPWWKRWWTWLALLLALLALLFGLRACMPNVMPGLALPGAPRGDLPRDVVLPDAKGATPALPRAGAPGVGVSNGGATAGQTPEAASQPGTPAAGDAPTSQAAAVPGAHTPAASESATKPPPAAMPAAADTAERGKPVAPPQPETKDALQIPTDAADGKADFLNGNWRAGAGIQDRDTGEPLRLHYQFTNGEGQVTLNRHNGVQCVAPVSAAMRKGSLLISNSTEAKCNDGGTFNMPLVQCKPTANNIAACDGNYGNERFPMAMSRAQP</sequence>
<evidence type="ECO:0000313" key="3">
    <source>
        <dbReference type="EMBL" id="OMG83647.1"/>
    </source>
</evidence>
<feature type="region of interest" description="Disordered" evidence="1">
    <location>
        <begin position="239"/>
        <end position="338"/>
    </location>
</feature>
<gene>
    <name evidence="3" type="ORF">BIZ92_29885</name>
</gene>
<proteinExistence type="predicted"/>